<organism evidence="2 3">
    <name type="scientific">Penicillium decumbens</name>
    <dbReference type="NCBI Taxonomy" id="69771"/>
    <lineage>
        <taxon>Eukaryota</taxon>
        <taxon>Fungi</taxon>
        <taxon>Dikarya</taxon>
        <taxon>Ascomycota</taxon>
        <taxon>Pezizomycotina</taxon>
        <taxon>Eurotiomycetes</taxon>
        <taxon>Eurotiomycetidae</taxon>
        <taxon>Eurotiales</taxon>
        <taxon>Aspergillaceae</taxon>
        <taxon>Penicillium</taxon>
    </lineage>
</organism>
<dbReference type="InterPro" id="IPR028018">
    <property type="entry name" value="DUF4646"/>
</dbReference>
<feature type="transmembrane region" description="Helical" evidence="1">
    <location>
        <begin position="101"/>
        <end position="123"/>
    </location>
</feature>
<gene>
    <name evidence="2" type="ORF">PENDEC_c006G01299</name>
</gene>
<dbReference type="OrthoDB" id="252020at2759"/>
<proteinExistence type="predicted"/>
<protein>
    <submittedName>
        <fullName evidence="2">Uncharacterized protein</fullName>
    </submittedName>
</protein>
<sequence>MAGQEHPPPYYTSLEYAMNEKSDTDFVLPPYPNECGFATSSTSKGLQVPSRTSACSSGFDYPNELTRYGISQEHWSQFTRAIQDKAKLSRRQWTIVIGKGLGALAIGGFMIGFLGAFPALLVTRRARERQEKRNLIAAMAGVRREHLSCYIEHWNKAFFRPRGVLIRVDLPDGYLDDIRDMDIHRSASSLLSDERAREKAALKARIVVIPLEETPVASSTSMMGTERDWYT</sequence>
<comment type="caution">
    <text evidence="2">The sequence shown here is derived from an EMBL/GenBank/DDBJ whole genome shotgun (WGS) entry which is preliminary data.</text>
</comment>
<reference evidence="3" key="1">
    <citation type="journal article" date="2017" name="Nat. Microbiol.">
        <title>Global analysis of biosynthetic gene clusters reveals vast potential of secondary metabolite production in Penicillium species.</title>
        <authorList>
            <person name="Nielsen J.C."/>
            <person name="Grijseels S."/>
            <person name="Prigent S."/>
            <person name="Ji B."/>
            <person name="Dainat J."/>
            <person name="Nielsen K.F."/>
            <person name="Frisvad J.C."/>
            <person name="Workman M."/>
            <person name="Nielsen J."/>
        </authorList>
    </citation>
    <scope>NUCLEOTIDE SEQUENCE [LARGE SCALE GENOMIC DNA]</scope>
    <source>
        <strain evidence="3">IBT 11843</strain>
    </source>
</reference>
<dbReference type="AlphaFoldDB" id="A0A1V6PFJ0"/>
<dbReference type="Proteomes" id="UP000191522">
    <property type="component" value="Unassembled WGS sequence"/>
</dbReference>
<keyword evidence="1" id="KW-0812">Transmembrane</keyword>
<name>A0A1V6PFJ0_PENDC</name>
<evidence type="ECO:0000313" key="3">
    <source>
        <dbReference type="Proteomes" id="UP000191522"/>
    </source>
</evidence>
<dbReference type="OMA" id="GAIPAYY"/>
<dbReference type="EMBL" id="MDYL01000006">
    <property type="protein sequence ID" value="OQD75764.1"/>
    <property type="molecule type" value="Genomic_DNA"/>
</dbReference>
<accession>A0A1V6PFJ0</accession>
<evidence type="ECO:0000256" key="1">
    <source>
        <dbReference type="SAM" id="Phobius"/>
    </source>
</evidence>
<keyword evidence="1" id="KW-1133">Transmembrane helix</keyword>
<keyword evidence="3" id="KW-1185">Reference proteome</keyword>
<dbReference type="Pfam" id="PF15496">
    <property type="entry name" value="DUF4646"/>
    <property type="match status" value="1"/>
</dbReference>
<keyword evidence="1" id="KW-0472">Membrane</keyword>
<evidence type="ECO:0000313" key="2">
    <source>
        <dbReference type="EMBL" id="OQD75764.1"/>
    </source>
</evidence>